<name>A0A0S2HZ11_9BACT</name>
<dbReference type="PANTHER" id="PTHR47737:SF1">
    <property type="entry name" value="GLYCINE BETAINE_PROLINE BETAINE TRANSPORT SYSTEM PERMEASE PROTEIN PROW"/>
    <property type="match status" value="1"/>
</dbReference>
<dbReference type="GO" id="GO:0015871">
    <property type="term" value="P:choline transport"/>
    <property type="evidence" value="ECO:0007669"/>
    <property type="project" value="TreeGrafter"/>
</dbReference>
<dbReference type="Gene3D" id="3.40.190.100">
    <property type="entry name" value="Glycine betaine-binding periplasmic protein, domain 2"/>
    <property type="match status" value="1"/>
</dbReference>
<proteinExistence type="predicted"/>
<feature type="domain" description="ABC-type glycine betaine transport system substrate-binding" evidence="5">
    <location>
        <begin position="24"/>
        <end position="264"/>
    </location>
</feature>
<dbReference type="Gene3D" id="3.40.190.10">
    <property type="entry name" value="Periplasmic binding protein-like II"/>
    <property type="match status" value="1"/>
</dbReference>
<gene>
    <name evidence="6" type="primary">opuAC_2</name>
    <name evidence="6" type="ORF">L21SP5_01575</name>
</gene>
<accession>A0A0S2HZ11</accession>
<dbReference type="GO" id="GO:0005275">
    <property type="term" value="F:amine transmembrane transporter activity"/>
    <property type="evidence" value="ECO:0007669"/>
    <property type="project" value="TreeGrafter"/>
</dbReference>
<dbReference type="AlphaFoldDB" id="A0A0S2HZ11"/>
<organism evidence="6 7">
    <name type="scientific">Salinivirga cyanobacteriivorans</name>
    <dbReference type="NCBI Taxonomy" id="1307839"/>
    <lineage>
        <taxon>Bacteria</taxon>
        <taxon>Pseudomonadati</taxon>
        <taxon>Bacteroidota</taxon>
        <taxon>Bacteroidia</taxon>
        <taxon>Bacteroidales</taxon>
        <taxon>Salinivirgaceae</taxon>
        <taxon>Salinivirga</taxon>
    </lineage>
</organism>
<keyword evidence="7" id="KW-1185">Reference proteome</keyword>
<evidence type="ECO:0000313" key="6">
    <source>
        <dbReference type="EMBL" id="ALO15221.1"/>
    </source>
</evidence>
<keyword evidence="3" id="KW-1003">Cell membrane</keyword>
<dbReference type="SUPFAM" id="SSF53850">
    <property type="entry name" value="Periplasmic binding protein-like II"/>
    <property type="match status" value="1"/>
</dbReference>
<dbReference type="STRING" id="1307839.L21SP5_01575"/>
<dbReference type="GO" id="GO:0015226">
    <property type="term" value="F:carnitine transmembrane transporter activity"/>
    <property type="evidence" value="ECO:0007669"/>
    <property type="project" value="TreeGrafter"/>
</dbReference>
<evidence type="ECO:0000256" key="3">
    <source>
        <dbReference type="ARBA" id="ARBA00022475"/>
    </source>
</evidence>
<evidence type="ECO:0000313" key="7">
    <source>
        <dbReference type="Proteomes" id="UP000064893"/>
    </source>
</evidence>
<dbReference type="EMBL" id="CP013118">
    <property type="protein sequence ID" value="ALO15221.1"/>
    <property type="molecule type" value="Genomic_DNA"/>
</dbReference>
<keyword evidence="2" id="KW-0813">Transport</keyword>
<dbReference type="PANTHER" id="PTHR47737">
    <property type="entry name" value="GLYCINE BETAINE/PROLINE BETAINE TRANSPORT SYSTEM PERMEASE PROTEIN PROW"/>
    <property type="match status" value="1"/>
</dbReference>
<dbReference type="Pfam" id="PF04069">
    <property type="entry name" value="OpuAC"/>
    <property type="match status" value="1"/>
</dbReference>
<keyword evidence="4" id="KW-0472">Membrane</keyword>
<dbReference type="CDD" id="cd13639">
    <property type="entry name" value="PBP2_OpuAC_like"/>
    <property type="match status" value="1"/>
</dbReference>
<dbReference type="Proteomes" id="UP000064893">
    <property type="component" value="Chromosome"/>
</dbReference>
<reference evidence="6 7" key="1">
    <citation type="submission" date="2015-11" db="EMBL/GenBank/DDBJ databases">
        <title>Description and complete genome sequence of a novel strain predominating in hypersaline microbial mats and representing a new family of the Bacteriodetes phylum.</title>
        <authorList>
            <person name="Spring S."/>
            <person name="Bunk B."/>
            <person name="Sproer C."/>
            <person name="Klenk H.-P."/>
        </authorList>
    </citation>
    <scope>NUCLEOTIDE SEQUENCE [LARGE SCALE GENOMIC DNA]</scope>
    <source>
        <strain evidence="6 7">L21-Spi-D4</strain>
    </source>
</reference>
<dbReference type="GO" id="GO:0031460">
    <property type="term" value="P:glycine betaine transport"/>
    <property type="evidence" value="ECO:0007669"/>
    <property type="project" value="TreeGrafter"/>
</dbReference>
<sequence>MVVLLLIILSLSGCQPVKNSKGDPIILYYGNWIETMAMSKVTALALNDVGIPAKAVLLEPGLIYTSLARGDGDILLECWLPQTSKHYWEKYKDQLDTVGISFDYASTGLVVPQYVSIDSISQLNDFANRFDHRIVGIGSGAGVYKDTEEAIEVYDLDFKQITSSDAAMMASLKRAITRSEWIVVTGWKPHYKWALYDLKYLIDSRHVYAHETSYIVTRKGFVKGQPGFKTFLKNMYFDQKQLAELMLLFANAEDEDLVAKEWYRANKQMIQSWMPKDWLQNQLE</sequence>
<evidence type="ECO:0000256" key="1">
    <source>
        <dbReference type="ARBA" id="ARBA00004236"/>
    </source>
</evidence>
<dbReference type="OrthoDB" id="9787902at2"/>
<evidence type="ECO:0000256" key="2">
    <source>
        <dbReference type="ARBA" id="ARBA00022448"/>
    </source>
</evidence>
<dbReference type="InterPro" id="IPR007210">
    <property type="entry name" value="ABC_Gly_betaine_transp_sub-bd"/>
</dbReference>
<protein>
    <submittedName>
        <fullName evidence="6">Glycine betaine-binding protein OpuAC</fullName>
    </submittedName>
</protein>
<dbReference type="KEGG" id="blq:L21SP5_01575"/>
<evidence type="ECO:0000259" key="5">
    <source>
        <dbReference type="Pfam" id="PF04069"/>
    </source>
</evidence>
<comment type="subcellular location">
    <subcellularLocation>
        <location evidence="1">Cell membrane</location>
    </subcellularLocation>
</comment>
<dbReference type="GO" id="GO:0043190">
    <property type="term" value="C:ATP-binding cassette (ABC) transporter complex"/>
    <property type="evidence" value="ECO:0007669"/>
    <property type="project" value="InterPro"/>
</dbReference>
<evidence type="ECO:0000256" key="4">
    <source>
        <dbReference type="ARBA" id="ARBA00023136"/>
    </source>
</evidence>